<keyword evidence="6" id="KW-1185">Reference proteome</keyword>
<organism evidence="5 6">
    <name type="scientific">Zophobas morio</name>
    <dbReference type="NCBI Taxonomy" id="2755281"/>
    <lineage>
        <taxon>Eukaryota</taxon>
        <taxon>Metazoa</taxon>
        <taxon>Ecdysozoa</taxon>
        <taxon>Arthropoda</taxon>
        <taxon>Hexapoda</taxon>
        <taxon>Insecta</taxon>
        <taxon>Pterygota</taxon>
        <taxon>Neoptera</taxon>
        <taxon>Endopterygota</taxon>
        <taxon>Coleoptera</taxon>
        <taxon>Polyphaga</taxon>
        <taxon>Cucujiformia</taxon>
        <taxon>Tenebrionidae</taxon>
        <taxon>Zophobas</taxon>
    </lineage>
</organism>
<comment type="caution">
    <text evidence="5">The sequence shown here is derived from an EMBL/GenBank/DDBJ whole genome shotgun (WGS) entry which is preliminary data.</text>
</comment>
<protein>
    <recommendedName>
        <fullName evidence="7">Circadian clock-controlled protein</fullName>
    </recommendedName>
</protein>
<dbReference type="Gene3D" id="3.15.10.30">
    <property type="entry name" value="Haemolymph juvenile hormone binding protein"/>
    <property type="match status" value="1"/>
</dbReference>
<keyword evidence="2" id="KW-0090">Biological rhythms</keyword>
<feature type="chain" id="PRO_5041259600" description="Circadian clock-controlled protein" evidence="4">
    <location>
        <begin position="20"/>
        <end position="245"/>
    </location>
</feature>
<name>A0AA38MG84_9CUCU</name>
<accession>A0AA38MG84</accession>
<dbReference type="FunFam" id="3.15.10.30:FF:000001">
    <property type="entry name" value="Takeout-like protein 1"/>
    <property type="match status" value="1"/>
</dbReference>
<evidence type="ECO:0000313" key="6">
    <source>
        <dbReference type="Proteomes" id="UP001168821"/>
    </source>
</evidence>
<evidence type="ECO:0000313" key="5">
    <source>
        <dbReference type="EMBL" id="KAJ3654891.1"/>
    </source>
</evidence>
<dbReference type="SMART" id="SM00700">
    <property type="entry name" value="JHBP"/>
    <property type="match status" value="1"/>
</dbReference>
<proteinExistence type="inferred from homology"/>
<reference evidence="5" key="1">
    <citation type="journal article" date="2023" name="G3 (Bethesda)">
        <title>Whole genome assemblies of Zophobas morio and Tenebrio molitor.</title>
        <authorList>
            <person name="Kaur S."/>
            <person name="Stinson S.A."/>
            <person name="diCenzo G.C."/>
        </authorList>
    </citation>
    <scope>NUCLEOTIDE SEQUENCE</scope>
    <source>
        <strain evidence="5">QUZm001</strain>
    </source>
</reference>
<evidence type="ECO:0000256" key="4">
    <source>
        <dbReference type="SAM" id="SignalP"/>
    </source>
</evidence>
<dbReference type="Pfam" id="PF06585">
    <property type="entry name" value="JHBP"/>
    <property type="match status" value="1"/>
</dbReference>
<dbReference type="AlphaFoldDB" id="A0AA38MG84"/>
<dbReference type="GO" id="GO:0005615">
    <property type="term" value="C:extracellular space"/>
    <property type="evidence" value="ECO:0007669"/>
    <property type="project" value="TreeGrafter"/>
</dbReference>
<feature type="signal peptide" evidence="4">
    <location>
        <begin position="1"/>
        <end position="19"/>
    </location>
</feature>
<dbReference type="GO" id="GO:0007623">
    <property type="term" value="P:circadian rhythm"/>
    <property type="evidence" value="ECO:0007669"/>
    <property type="project" value="UniProtKB-ARBA"/>
</dbReference>
<dbReference type="EMBL" id="JALNTZ010000004">
    <property type="protein sequence ID" value="KAJ3654891.1"/>
    <property type="molecule type" value="Genomic_DNA"/>
</dbReference>
<gene>
    <name evidence="5" type="ORF">Zmor_014044</name>
</gene>
<evidence type="ECO:0000256" key="2">
    <source>
        <dbReference type="ARBA" id="ARBA00023108"/>
    </source>
</evidence>
<comment type="similarity">
    <text evidence="3">Belongs to the TO family.</text>
</comment>
<dbReference type="PANTHER" id="PTHR11008">
    <property type="entry name" value="PROTEIN TAKEOUT-LIKE PROTEIN"/>
    <property type="match status" value="1"/>
</dbReference>
<evidence type="ECO:0000256" key="3">
    <source>
        <dbReference type="ARBA" id="ARBA00060902"/>
    </source>
</evidence>
<sequence>MSILQISFIIVLDMAGILANADLPSFIHVCHKSDPDLEQCLMKSVEEIRPHLVKGAPEYNIPSLEPLIMQELISEEAVGMKILTTNVSAYGCSDFIVKGINVDLDKQVYELHIDIPKLRIEADYTVDGKLLLLPVRGNGNLEANVTDCVSTCILQGELYEKDGETYSRFITIDLKTKVGGGHVRLENLFNGDKVILGLMNDVINKNLDAFLQELMPVIDKALGHTFLQIANDIVSRWTLNQLFPQ</sequence>
<dbReference type="InterPro" id="IPR010562">
    <property type="entry name" value="Haemolymph_juvenile_hormone-bd"/>
</dbReference>
<keyword evidence="1 4" id="KW-0732">Signal</keyword>
<dbReference type="PANTHER" id="PTHR11008:SF14">
    <property type="entry name" value="CIRCADIAN CLOCK-CONTROLLED PROTEIN-LIKE PROTEIN"/>
    <property type="match status" value="1"/>
</dbReference>
<dbReference type="Proteomes" id="UP001168821">
    <property type="component" value="Unassembled WGS sequence"/>
</dbReference>
<evidence type="ECO:0008006" key="7">
    <source>
        <dbReference type="Google" id="ProtNLM"/>
    </source>
</evidence>
<dbReference type="InterPro" id="IPR038606">
    <property type="entry name" value="To_sf"/>
</dbReference>
<evidence type="ECO:0000256" key="1">
    <source>
        <dbReference type="ARBA" id="ARBA00022729"/>
    </source>
</evidence>